<dbReference type="InterPro" id="IPR036271">
    <property type="entry name" value="Tet_transcr_reg_TetR-rel_C_sf"/>
</dbReference>
<dbReference type="RefSeq" id="WP_091533506.1">
    <property type="nucleotide sequence ID" value="NZ_FOOC01000006.1"/>
</dbReference>
<dbReference type="GO" id="GO:0003700">
    <property type="term" value="F:DNA-binding transcription factor activity"/>
    <property type="evidence" value="ECO:0007669"/>
    <property type="project" value="TreeGrafter"/>
</dbReference>
<evidence type="ECO:0000256" key="2">
    <source>
        <dbReference type="ARBA" id="ARBA00023125"/>
    </source>
</evidence>
<feature type="DNA-binding region" description="H-T-H motif" evidence="4">
    <location>
        <begin position="49"/>
        <end position="68"/>
    </location>
</feature>
<dbReference type="GO" id="GO:0000976">
    <property type="term" value="F:transcription cis-regulatory region binding"/>
    <property type="evidence" value="ECO:0007669"/>
    <property type="project" value="TreeGrafter"/>
</dbReference>
<dbReference type="Pfam" id="PF00440">
    <property type="entry name" value="TetR_N"/>
    <property type="match status" value="1"/>
</dbReference>
<dbReference type="PRINTS" id="PR00455">
    <property type="entry name" value="HTHTETR"/>
</dbReference>
<proteinExistence type="predicted"/>
<gene>
    <name evidence="6" type="ORF">SAMN04488120_10674</name>
</gene>
<dbReference type="AlphaFoldDB" id="A0A1I2J8L5"/>
<dbReference type="PROSITE" id="PS50977">
    <property type="entry name" value="HTH_TETR_2"/>
    <property type="match status" value="1"/>
</dbReference>
<dbReference type="InterPro" id="IPR050109">
    <property type="entry name" value="HTH-type_TetR-like_transc_reg"/>
</dbReference>
<evidence type="ECO:0000256" key="3">
    <source>
        <dbReference type="ARBA" id="ARBA00023163"/>
    </source>
</evidence>
<dbReference type="SUPFAM" id="SSF48498">
    <property type="entry name" value="Tetracyclin repressor-like, C-terminal domain"/>
    <property type="match status" value="1"/>
</dbReference>
<evidence type="ECO:0000256" key="4">
    <source>
        <dbReference type="PROSITE-ProRule" id="PRU00335"/>
    </source>
</evidence>
<evidence type="ECO:0000313" key="6">
    <source>
        <dbReference type="EMBL" id="SFF51132.1"/>
    </source>
</evidence>
<reference evidence="6 7" key="1">
    <citation type="submission" date="2016-10" db="EMBL/GenBank/DDBJ databases">
        <authorList>
            <person name="de Groot N.N."/>
        </authorList>
    </citation>
    <scope>NUCLEOTIDE SEQUENCE [LARGE SCALE GENOMIC DNA]</scope>
    <source>
        <strain evidence="6 7">DSM 23609</strain>
    </source>
</reference>
<dbReference type="Gene3D" id="1.10.357.10">
    <property type="entry name" value="Tetracycline Repressor, domain 2"/>
    <property type="match status" value="1"/>
</dbReference>
<keyword evidence="1" id="KW-0805">Transcription regulation</keyword>
<dbReference type="PANTHER" id="PTHR30055">
    <property type="entry name" value="HTH-TYPE TRANSCRIPTIONAL REGULATOR RUTR"/>
    <property type="match status" value="1"/>
</dbReference>
<accession>A0A1I2J8L5</accession>
<dbReference type="PANTHER" id="PTHR30055:SF234">
    <property type="entry name" value="HTH-TYPE TRANSCRIPTIONAL REGULATOR BETI"/>
    <property type="match status" value="1"/>
</dbReference>
<dbReference type="InterPro" id="IPR001647">
    <property type="entry name" value="HTH_TetR"/>
</dbReference>
<dbReference type="OrthoDB" id="4541465at2"/>
<keyword evidence="2 4" id="KW-0238">DNA-binding</keyword>
<sequence>MPASRPPAIRKNAAPAGRELRDARAELYRQHIMAAAEKIFAEEGFAQSRMQAIAQAAGVSLGTLYQQFEGKDALYREILIARDTEMLDHIAAAAQTHLRSPLRIEQILTLMESHLRFLLEHPDYLRMQLQDGRAWYHSAARPSVAEQRIWERGLAMMRQVFDWGTANGVFVPGSAEDHARLLLAQQQARLAGWVADGMRAAHDAVIALIQADFVRCFCRPEIARRLLTPDGAALAIAVR</sequence>
<dbReference type="Gene3D" id="1.10.10.60">
    <property type="entry name" value="Homeodomain-like"/>
    <property type="match status" value="1"/>
</dbReference>
<dbReference type="EMBL" id="FOOC01000006">
    <property type="protein sequence ID" value="SFF51132.1"/>
    <property type="molecule type" value="Genomic_DNA"/>
</dbReference>
<dbReference type="SUPFAM" id="SSF46689">
    <property type="entry name" value="Homeodomain-like"/>
    <property type="match status" value="1"/>
</dbReference>
<feature type="domain" description="HTH tetR-type" evidence="5">
    <location>
        <begin position="26"/>
        <end position="86"/>
    </location>
</feature>
<keyword evidence="7" id="KW-1185">Reference proteome</keyword>
<evidence type="ECO:0000313" key="7">
    <source>
        <dbReference type="Proteomes" id="UP000199771"/>
    </source>
</evidence>
<dbReference type="STRING" id="1076937.SAMN04488120_10674"/>
<evidence type="ECO:0000256" key="1">
    <source>
        <dbReference type="ARBA" id="ARBA00023015"/>
    </source>
</evidence>
<evidence type="ECO:0000259" key="5">
    <source>
        <dbReference type="PROSITE" id="PS50977"/>
    </source>
</evidence>
<organism evidence="6 7">
    <name type="scientific">Fontimonas thermophila</name>
    <dbReference type="NCBI Taxonomy" id="1076937"/>
    <lineage>
        <taxon>Bacteria</taxon>
        <taxon>Pseudomonadati</taxon>
        <taxon>Pseudomonadota</taxon>
        <taxon>Gammaproteobacteria</taxon>
        <taxon>Nevskiales</taxon>
        <taxon>Nevskiaceae</taxon>
        <taxon>Fontimonas</taxon>
    </lineage>
</organism>
<protein>
    <submittedName>
        <fullName evidence="6">Transcriptional regulator, TetR family</fullName>
    </submittedName>
</protein>
<keyword evidence="3" id="KW-0804">Transcription</keyword>
<name>A0A1I2J8L5_9GAMM</name>
<dbReference type="InterPro" id="IPR009057">
    <property type="entry name" value="Homeodomain-like_sf"/>
</dbReference>
<dbReference type="Proteomes" id="UP000199771">
    <property type="component" value="Unassembled WGS sequence"/>
</dbReference>